<organism evidence="1 2">
    <name type="scientific">Coniella lustricola</name>
    <dbReference type="NCBI Taxonomy" id="2025994"/>
    <lineage>
        <taxon>Eukaryota</taxon>
        <taxon>Fungi</taxon>
        <taxon>Dikarya</taxon>
        <taxon>Ascomycota</taxon>
        <taxon>Pezizomycotina</taxon>
        <taxon>Sordariomycetes</taxon>
        <taxon>Sordariomycetidae</taxon>
        <taxon>Diaporthales</taxon>
        <taxon>Schizoparmaceae</taxon>
        <taxon>Coniella</taxon>
    </lineage>
</organism>
<proteinExistence type="predicted"/>
<sequence>MRSSVDSMQAYQSGHVCASAVDGLNIDGNCLEEPRHHVTTVAHIRVPPVELGSIILDVTSIVSLSIGRNLGNANHREFLRTLLNLRRRVFLLLVDGVVLRRVLSVSWSFSWIRRVRGVHFVVRNVWVKGLFPELFALHFVQDAVDPISDSEL</sequence>
<keyword evidence="2" id="KW-1185">Reference proteome</keyword>
<reference evidence="1 2" key="1">
    <citation type="journal article" date="2018" name="Mycol. Prog.">
        <title>Coniella lustricola, a new species from submerged detritus.</title>
        <authorList>
            <person name="Raudabaugh D.B."/>
            <person name="Iturriaga T."/>
            <person name="Carver A."/>
            <person name="Mondo S."/>
            <person name="Pangilinan J."/>
            <person name="Lipzen A."/>
            <person name="He G."/>
            <person name="Amirebrahimi M."/>
            <person name="Grigoriev I.V."/>
            <person name="Miller A.N."/>
        </authorList>
    </citation>
    <scope>NUCLEOTIDE SEQUENCE [LARGE SCALE GENOMIC DNA]</scope>
    <source>
        <strain evidence="1 2">B22-T-1</strain>
    </source>
</reference>
<dbReference type="Proteomes" id="UP000241462">
    <property type="component" value="Unassembled WGS sequence"/>
</dbReference>
<name>A0A2T3ADP6_9PEZI</name>
<evidence type="ECO:0000313" key="2">
    <source>
        <dbReference type="Proteomes" id="UP000241462"/>
    </source>
</evidence>
<dbReference type="AlphaFoldDB" id="A0A2T3ADP6"/>
<evidence type="ECO:0000313" key="1">
    <source>
        <dbReference type="EMBL" id="PSR92420.1"/>
    </source>
</evidence>
<dbReference type="EMBL" id="KZ678406">
    <property type="protein sequence ID" value="PSR92420.1"/>
    <property type="molecule type" value="Genomic_DNA"/>
</dbReference>
<dbReference type="InParanoid" id="A0A2T3ADP6"/>
<protein>
    <submittedName>
        <fullName evidence="1">Uncharacterized protein</fullName>
    </submittedName>
</protein>
<gene>
    <name evidence="1" type="ORF">BD289DRAFT_428824</name>
</gene>
<accession>A0A2T3ADP6</accession>